<evidence type="ECO:0000256" key="2">
    <source>
        <dbReference type="SAM" id="MobiDB-lite"/>
    </source>
</evidence>
<comment type="caution">
    <text evidence="3">The sequence shown here is derived from an EMBL/GenBank/DDBJ whole genome shotgun (WGS) entry which is preliminary data.</text>
</comment>
<reference evidence="3" key="1">
    <citation type="submission" date="2019-12" db="EMBL/GenBank/DDBJ databases">
        <title>Genome sequencing and annotation of Brassica cretica.</title>
        <authorList>
            <person name="Studholme D.J."/>
            <person name="Sarris P.F."/>
        </authorList>
    </citation>
    <scope>NUCLEOTIDE SEQUENCE</scope>
    <source>
        <strain evidence="3">PFS-102/07</strain>
        <tissue evidence="3">Leaf</tissue>
    </source>
</reference>
<organism evidence="3">
    <name type="scientific">Brassica cretica</name>
    <name type="common">Mustard</name>
    <dbReference type="NCBI Taxonomy" id="69181"/>
    <lineage>
        <taxon>Eukaryota</taxon>
        <taxon>Viridiplantae</taxon>
        <taxon>Streptophyta</taxon>
        <taxon>Embryophyta</taxon>
        <taxon>Tracheophyta</taxon>
        <taxon>Spermatophyta</taxon>
        <taxon>Magnoliopsida</taxon>
        <taxon>eudicotyledons</taxon>
        <taxon>Gunneridae</taxon>
        <taxon>Pentapetalae</taxon>
        <taxon>rosids</taxon>
        <taxon>malvids</taxon>
        <taxon>Brassicales</taxon>
        <taxon>Brassicaceae</taxon>
        <taxon>Brassiceae</taxon>
        <taxon>Brassica</taxon>
    </lineage>
</organism>
<keyword evidence="1" id="KW-0343">GTPase activation</keyword>
<dbReference type="InterPro" id="IPR044785">
    <property type="entry name" value="RopGAP1-5"/>
</dbReference>
<gene>
    <name evidence="3" type="ORF">F2Q70_00005689</name>
</gene>
<evidence type="ECO:0000256" key="1">
    <source>
        <dbReference type="ARBA" id="ARBA00022468"/>
    </source>
</evidence>
<dbReference type="PANTHER" id="PTHR23177:SF64">
    <property type="entry name" value="RHO GTPASE-ACTIVATING PROTEIN 1"/>
    <property type="match status" value="1"/>
</dbReference>
<dbReference type="AlphaFoldDB" id="A0A8S9ITC9"/>
<feature type="compositionally biased region" description="Polar residues" evidence="2">
    <location>
        <begin position="153"/>
        <end position="165"/>
    </location>
</feature>
<feature type="region of interest" description="Disordered" evidence="2">
    <location>
        <begin position="129"/>
        <end position="174"/>
    </location>
</feature>
<dbReference type="PANTHER" id="PTHR23177">
    <property type="entry name" value="MKIAA1688 PROTEIN"/>
    <property type="match status" value="1"/>
</dbReference>
<dbReference type="GO" id="GO:0005096">
    <property type="term" value="F:GTPase activator activity"/>
    <property type="evidence" value="ECO:0007669"/>
    <property type="project" value="UniProtKB-KW"/>
</dbReference>
<dbReference type="EMBL" id="QGKY02001015">
    <property type="protein sequence ID" value="KAF2573159.1"/>
    <property type="molecule type" value="Genomic_DNA"/>
</dbReference>
<sequence length="198" mass="22702">MTEVLHFPSAEQPSSCIRGEEEDDVDEEDQQISLLAFRRSLVYCKISRRELCSMEIGWPTSVRHVAFEPEGSQKRSRYVLQSLIEFVLWSKMDDPMTGLMYAVQVMMNFLKMLIKKTLRERQDSVVEEGHVFPLEPSDESSENQSLSSEESTLDNNARTSDSGQMETEIKSSVLAPAQWPVGKRIDQPEPCRFEGRAY</sequence>
<protein>
    <submittedName>
        <fullName evidence="3">Uncharacterized protein</fullName>
    </submittedName>
</protein>
<name>A0A8S9ITC9_BRACR</name>
<evidence type="ECO:0000313" key="3">
    <source>
        <dbReference type="EMBL" id="KAF2573159.1"/>
    </source>
</evidence>
<accession>A0A8S9ITC9</accession>
<proteinExistence type="predicted"/>
<feature type="region of interest" description="Disordered" evidence="2">
    <location>
        <begin position="1"/>
        <end position="23"/>
    </location>
</feature>